<dbReference type="GO" id="GO:0003677">
    <property type="term" value="F:DNA binding"/>
    <property type="evidence" value="ECO:0007669"/>
    <property type="project" value="InterPro"/>
</dbReference>
<feature type="compositionally biased region" description="Basic and acidic residues" evidence="1">
    <location>
        <begin position="154"/>
        <end position="163"/>
    </location>
</feature>
<name>A0AAV3XNS5_9CYAN</name>
<feature type="region of interest" description="Disordered" evidence="1">
    <location>
        <begin position="144"/>
        <end position="163"/>
    </location>
</feature>
<proteinExistence type="predicted"/>
<gene>
    <name evidence="3" type="ORF">MiSe_90050</name>
</gene>
<dbReference type="EMBL" id="BLAY01000302">
    <property type="protein sequence ID" value="GET44179.1"/>
    <property type="molecule type" value="Genomic_DNA"/>
</dbReference>
<dbReference type="SUPFAM" id="SSF47413">
    <property type="entry name" value="lambda repressor-like DNA-binding domains"/>
    <property type="match status" value="1"/>
</dbReference>
<dbReference type="InterPro" id="IPR010982">
    <property type="entry name" value="Lambda_DNA-bd_dom_sf"/>
</dbReference>
<sequence length="163" mass="18586">MARTPGIRVASEHIPTVKQALYRRFYRQQDLAEAIGISRSTVYSYLNGRRVSYLNFIEISARLELDWQAICHPARCANAVLPPRFQQLLREPIESLTEAEKNGNSDIDYALVRAFLYKVLTHLQTSLDELLAANQKRPLNSEMSIKPASTVLAPDERQREPTC</sequence>
<feature type="domain" description="HTH cro/C1-type" evidence="2">
    <location>
        <begin position="28"/>
        <end position="70"/>
    </location>
</feature>
<dbReference type="Gene3D" id="1.10.260.40">
    <property type="entry name" value="lambda repressor-like DNA-binding domains"/>
    <property type="match status" value="1"/>
</dbReference>
<dbReference type="InterPro" id="IPR001387">
    <property type="entry name" value="Cro/C1-type_HTH"/>
</dbReference>
<evidence type="ECO:0000313" key="4">
    <source>
        <dbReference type="Proteomes" id="UP001050975"/>
    </source>
</evidence>
<dbReference type="PROSITE" id="PS50943">
    <property type="entry name" value="HTH_CROC1"/>
    <property type="match status" value="1"/>
</dbReference>
<organism evidence="3 4">
    <name type="scientific">Microseira wollei NIES-4236</name>
    <dbReference type="NCBI Taxonomy" id="2530354"/>
    <lineage>
        <taxon>Bacteria</taxon>
        <taxon>Bacillati</taxon>
        <taxon>Cyanobacteriota</taxon>
        <taxon>Cyanophyceae</taxon>
        <taxon>Oscillatoriophycideae</taxon>
        <taxon>Aerosakkonematales</taxon>
        <taxon>Aerosakkonemataceae</taxon>
        <taxon>Microseira</taxon>
    </lineage>
</organism>
<keyword evidence="4" id="KW-1185">Reference proteome</keyword>
<comment type="caution">
    <text evidence="3">The sequence shown here is derived from an EMBL/GenBank/DDBJ whole genome shotgun (WGS) entry which is preliminary data.</text>
</comment>
<protein>
    <recommendedName>
        <fullName evidence="2">HTH cro/C1-type domain-containing protein</fullName>
    </recommendedName>
</protein>
<evidence type="ECO:0000313" key="3">
    <source>
        <dbReference type="EMBL" id="GET44179.1"/>
    </source>
</evidence>
<evidence type="ECO:0000256" key="1">
    <source>
        <dbReference type="SAM" id="MobiDB-lite"/>
    </source>
</evidence>
<dbReference type="AlphaFoldDB" id="A0AAV3XNS5"/>
<evidence type="ECO:0000259" key="2">
    <source>
        <dbReference type="PROSITE" id="PS50943"/>
    </source>
</evidence>
<dbReference type="Proteomes" id="UP001050975">
    <property type="component" value="Unassembled WGS sequence"/>
</dbReference>
<dbReference type="RefSeq" id="WP_226593757.1">
    <property type="nucleotide sequence ID" value="NZ_BLAY01000302.1"/>
</dbReference>
<dbReference type="CDD" id="cd00093">
    <property type="entry name" value="HTH_XRE"/>
    <property type="match status" value="1"/>
</dbReference>
<accession>A0AAV3XNS5</accession>
<reference evidence="3" key="1">
    <citation type="submission" date="2019-10" db="EMBL/GenBank/DDBJ databases">
        <title>Draft genome sequece of Microseira wollei NIES-4236.</title>
        <authorList>
            <person name="Yamaguchi H."/>
            <person name="Suzuki S."/>
            <person name="Kawachi M."/>
        </authorList>
    </citation>
    <scope>NUCLEOTIDE SEQUENCE</scope>
    <source>
        <strain evidence="3">NIES-4236</strain>
    </source>
</reference>
<dbReference type="Pfam" id="PF01381">
    <property type="entry name" value="HTH_3"/>
    <property type="match status" value="1"/>
</dbReference>
<dbReference type="SMART" id="SM00530">
    <property type="entry name" value="HTH_XRE"/>
    <property type="match status" value="1"/>
</dbReference>